<accession>A0A164PLT1</accession>
<proteinExistence type="predicted"/>
<dbReference type="NCBIfam" id="NF040941">
    <property type="entry name" value="GGGWT_bact"/>
    <property type="match status" value="1"/>
</dbReference>
<evidence type="ECO:0000256" key="3">
    <source>
        <dbReference type="ARBA" id="ARBA00022729"/>
    </source>
</evidence>
<evidence type="ECO:0000256" key="1">
    <source>
        <dbReference type="ARBA" id="ARBA00004613"/>
    </source>
</evidence>
<dbReference type="GO" id="GO:0005615">
    <property type="term" value="C:extracellular space"/>
    <property type="evidence" value="ECO:0007669"/>
    <property type="project" value="TreeGrafter"/>
</dbReference>
<evidence type="ECO:0000256" key="6">
    <source>
        <dbReference type="SAM" id="SignalP"/>
    </source>
</evidence>
<name>A0A164PLT1_9CRUS</name>
<reference evidence="8 9" key="1">
    <citation type="submission" date="2016-03" db="EMBL/GenBank/DDBJ databases">
        <title>EvidentialGene: Evidence-directed Construction of Genes on Genomes.</title>
        <authorList>
            <person name="Gilbert D.G."/>
            <person name="Choi J.-H."/>
            <person name="Mockaitis K."/>
            <person name="Colbourne J."/>
            <person name="Pfrender M."/>
        </authorList>
    </citation>
    <scope>NUCLEOTIDE SEQUENCE [LARGE SCALE GENOMIC DNA]</scope>
    <source>
        <strain evidence="8 9">Xinb3</strain>
        <tissue evidence="8">Complete organism</tissue>
    </source>
</reference>
<dbReference type="InterPro" id="IPR001073">
    <property type="entry name" value="C1q_dom"/>
</dbReference>
<dbReference type="InterPro" id="IPR008983">
    <property type="entry name" value="Tumour_necrosis_fac-like_dom"/>
</dbReference>
<dbReference type="PROSITE" id="PS50871">
    <property type="entry name" value="C1Q"/>
    <property type="match status" value="1"/>
</dbReference>
<keyword evidence="5" id="KW-0175">Coiled coil</keyword>
<dbReference type="EMBL" id="LRGB01002580">
    <property type="protein sequence ID" value="KZS06953.1"/>
    <property type="molecule type" value="Genomic_DNA"/>
</dbReference>
<evidence type="ECO:0000256" key="5">
    <source>
        <dbReference type="SAM" id="Coils"/>
    </source>
</evidence>
<dbReference type="InterPro" id="IPR036056">
    <property type="entry name" value="Fibrinogen-like_C"/>
</dbReference>
<keyword evidence="3 6" id="KW-0732">Signal</keyword>
<dbReference type="Gene3D" id="2.60.120.40">
    <property type="match status" value="1"/>
</dbReference>
<dbReference type="Pfam" id="PF00386">
    <property type="entry name" value="C1q"/>
    <property type="match status" value="1"/>
</dbReference>
<dbReference type="InterPro" id="IPR050822">
    <property type="entry name" value="Cerebellin_Synaptic_Org"/>
</dbReference>
<gene>
    <name evidence="8" type="ORF">APZ42_029463</name>
</gene>
<dbReference type="Pfam" id="PF01410">
    <property type="entry name" value="COLFI"/>
    <property type="match status" value="1"/>
</dbReference>
<dbReference type="OrthoDB" id="6350048at2759"/>
<organism evidence="8 9">
    <name type="scientific">Daphnia magna</name>
    <dbReference type="NCBI Taxonomy" id="35525"/>
    <lineage>
        <taxon>Eukaryota</taxon>
        <taxon>Metazoa</taxon>
        <taxon>Ecdysozoa</taxon>
        <taxon>Arthropoda</taxon>
        <taxon>Crustacea</taxon>
        <taxon>Branchiopoda</taxon>
        <taxon>Diplostraca</taxon>
        <taxon>Cladocera</taxon>
        <taxon>Anomopoda</taxon>
        <taxon>Daphniidae</taxon>
        <taxon>Daphnia</taxon>
    </lineage>
</organism>
<dbReference type="InterPro" id="IPR000885">
    <property type="entry name" value="Fib_collagen_C"/>
</dbReference>
<comment type="caution">
    <text evidence="8">The sequence shown here is derived from an EMBL/GenBank/DDBJ whole genome shotgun (WGS) entry which is preliminary data.</text>
</comment>
<evidence type="ECO:0000256" key="2">
    <source>
        <dbReference type="ARBA" id="ARBA00022525"/>
    </source>
</evidence>
<protein>
    <recommendedName>
        <fullName evidence="7">C1q domain-containing protein</fullName>
    </recommendedName>
</protein>
<dbReference type="AlphaFoldDB" id="A0A164PLT1"/>
<dbReference type="STRING" id="35525.A0A164PLT1"/>
<dbReference type="PANTHER" id="PTHR22923">
    <property type="entry name" value="CEREBELLIN-RELATED"/>
    <property type="match status" value="1"/>
</dbReference>
<feature type="coiled-coil region" evidence="5">
    <location>
        <begin position="61"/>
        <end position="88"/>
    </location>
</feature>
<dbReference type="PANTHER" id="PTHR22923:SF62">
    <property type="entry name" value="CVP18"/>
    <property type="match status" value="1"/>
</dbReference>
<feature type="signal peptide" evidence="6">
    <location>
        <begin position="1"/>
        <end position="23"/>
    </location>
</feature>
<comment type="subcellular location">
    <subcellularLocation>
        <location evidence="1">Secreted</location>
    </subcellularLocation>
</comment>
<dbReference type="GO" id="GO:0005581">
    <property type="term" value="C:collagen trimer"/>
    <property type="evidence" value="ECO:0007669"/>
    <property type="project" value="UniProtKB-KW"/>
</dbReference>
<keyword evidence="9" id="KW-1185">Reference proteome</keyword>
<evidence type="ECO:0000313" key="9">
    <source>
        <dbReference type="Proteomes" id="UP000076858"/>
    </source>
</evidence>
<dbReference type="SUPFAM" id="SSF49842">
    <property type="entry name" value="TNF-like"/>
    <property type="match status" value="1"/>
</dbReference>
<feature type="domain" description="C1q" evidence="7">
    <location>
        <begin position="370"/>
        <end position="497"/>
    </location>
</feature>
<evidence type="ECO:0000259" key="7">
    <source>
        <dbReference type="PROSITE" id="PS50871"/>
    </source>
</evidence>
<dbReference type="SUPFAM" id="SSF56496">
    <property type="entry name" value="Fibrinogen C-terminal domain-like"/>
    <property type="match status" value="2"/>
</dbReference>
<keyword evidence="4" id="KW-0176">Collagen</keyword>
<dbReference type="Proteomes" id="UP000076858">
    <property type="component" value="Unassembled WGS sequence"/>
</dbReference>
<keyword evidence="2" id="KW-0964">Secreted</keyword>
<evidence type="ECO:0000313" key="8">
    <source>
        <dbReference type="EMBL" id="KZS06953.1"/>
    </source>
</evidence>
<dbReference type="Gene3D" id="2.60.120.1000">
    <property type="match status" value="1"/>
</dbReference>
<sequence>MAHLVLNIFVLSLTVALFINVTAVSVELKTNVTDRLQELHEIQEDLKIKSKQFETMMESEVGKLKEKVEFLETKIQEQDNLLKNCQVATSDAIGSLRNVEENNLKKTVLDPKTCLEARTADPSLESGMYFIDPDGQGRGDDPIYVYCNMTTGSTSILHDSEDSIAVSHCFEPGCYTREIKYNATLRQMTMLSELSNVCHQSIQVDCYDAAFEFNGVPYAWWNDRNGDPRYFWSGVNNNSSDRYHTCQCGLDGSCKEKSLSCNCDSDLAIELSDVGILLEKDLLPVTKLNFGRTIAPTSINRHTLGRFECNGKVVLNGMPTSCQDLWRIGYILSGIYSIKGSSNKVETVYCDFTKLPGDEELQTWIGYADVKSEPVQFTVARKSSFSTLNTAISFDQETLNTGNALNTSTGVFAAPRNGTYFFAFSSFAESQYSTFSVDLQLNDVTIANCVTSYALFYCNVPITLKLSRGDRVQVSLQQGSTNNAIFTGWLLAEDIFQ</sequence>
<feature type="chain" id="PRO_5007852358" description="C1q domain-containing protein" evidence="6">
    <location>
        <begin position="24"/>
        <end position="497"/>
    </location>
</feature>
<dbReference type="GO" id="GO:0005201">
    <property type="term" value="F:extracellular matrix structural constituent"/>
    <property type="evidence" value="ECO:0007669"/>
    <property type="project" value="InterPro"/>
</dbReference>
<dbReference type="SMART" id="SM00110">
    <property type="entry name" value="C1Q"/>
    <property type="match status" value="1"/>
</dbReference>
<evidence type="ECO:0000256" key="4">
    <source>
        <dbReference type="ARBA" id="ARBA00023119"/>
    </source>
</evidence>